<name>A0AAV5SRR9_9BILA</name>
<feature type="transmembrane region" description="Helical" evidence="1">
    <location>
        <begin position="22"/>
        <end position="51"/>
    </location>
</feature>
<keyword evidence="1" id="KW-1133">Transmembrane helix</keyword>
<dbReference type="Pfam" id="PF10318">
    <property type="entry name" value="7TM_GPCR_Srh"/>
    <property type="match status" value="1"/>
</dbReference>
<keyword evidence="1" id="KW-0472">Membrane</keyword>
<organism evidence="2 3">
    <name type="scientific">Pristionchus entomophagus</name>
    <dbReference type="NCBI Taxonomy" id="358040"/>
    <lineage>
        <taxon>Eukaryota</taxon>
        <taxon>Metazoa</taxon>
        <taxon>Ecdysozoa</taxon>
        <taxon>Nematoda</taxon>
        <taxon>Chromadorea</taxon>
        <taxon>Rhabditida</taxon>
        <taxon>Rhabditina</taxon>
        <taxon>Diplogasteromorpha</taxon>
        <taxon>Diplogasteroidea</taxon>
        <taxon>Neodiplogasteridae</taxon>
        <taxon>Pristionchus</taxon>
    </lineage>
</organism>
<feature type="transmembrane region" description="Helical" evidence="1">
    <location>
        <begin position="72"/>
        <end position="99"/>
    </location>
</feature>
<evidence type="ECO:0000313" key="2">
    <source>
        <dbReference type="EMBL" id="GMS82770.1"/>
    </source>
</evidence>
<comment type="caution">
    <text evidence="2">The sequence shown here is derived from an EMBL/GenBank/DDBJ whole genome shotgun (WGS) entry which is preliminary data.</text>
</comment>
<gene>
    <name evidence="2" type="ORF">PENTCL1PPCAC_4945</name>
</gene>
<proteinExistence type="predicted"/>
<dbReference type="EMBL" id="BTSX01000002">
    <property type="protein sequence ID" value="GMS82770.1"/>
    <property type="molecule type" value="Genomic_DNA"/>
</dbReference>
<dbReference type="InterPro" id="IPR019422">
    <property type="entry name" value="7TM_GPCR_serpentine_rcpt_Srh"/>
</dbReference>
<keyword evidence="1" id="KW-0812">Transmembrane</keyword>
<evidence type="ECO:0000313" key="3">
    <source>
        <dbReference type="Proteomes" id="UP001432027"/>
    </source>
</evidence>
<reference evidence="2" key="1">
    <citation type="submission" date="2023-10" db="EMBL/GenBank/DDBJ databases">
        <title>Genome assembly of Pristionchus species.</title>
        <authorList>
            <person name="Yoshida K."/>
            <person name="Sommer R.J."/>
        </authorList>
    </citation>
    <scope>NUCLEOTIDE SEQUENCE</scope>
    <source>
        <strain evidence="2">RS0144</strain>
    </source>
</reference>
<dbReference type="Proteomes" id="UP001432027">
    <property type="component" value="Unassembled WGS sequence"/>
</dbReference>
<evidence type="ECO:0000256" key="1">
    <source>
        <dbReference type="SAM" id="Phobius"/>
    </source>
</evidence>
<accession>A0AAV5SRR9</accession>
<sequence>SLLNLKWVTHKSSYLFVSDESAIFVIGGVVIFLCYFCLTILTVIIMGQMLVELKHGMIQRSTATKRYQKRAVVALVFKGNVPNMIYVVPSFALGCLYVFTMLMGLKKSTGNQTISIASALIFNIVFTHTVAHSITVLAFSPTYRRTIQRVLRFPGSSTTPRQSIPFLHSISKPFDR</sequence>
<feature type="non-terminal residue" evidence="2">
    <location>
        <position position="1"/>
    </location>
</feature>
<protein>
    <recommendedName>
        <fullName evidence="4">G protein-coupled receptor</fullName>
    </recommendedName>
</protein>
<dbReference type="AlphaFoldDB" id="A0AAV5SRR9"/>
<feature type="transmembrane region" description="Helical" evidence="1">
    <location>
        <begin position="119"/>
        <end position="139"/>
    </location>
</feature>
<dbReference type="PANTHER" id="PTHR22941">
    <property type="entry name" value="SERPENTINE RECEPTOR"/>
    <property type="match status" value="1"/>
</dbReference>
<dbReference type="InterPro" id="IPR053220">
    <property type="entry name" value="Nematode_rcpt-like_serp_H"/>
</dbReference>
<dbReference type="PANTHER" id="PTHR22941:SF26">
    <property type="entry name" value="SERPENTINE RECEPTOR, CLASS H"/>
    <property type="match status" value="1"/>
</dbReference>
<evidence type="ECO:0008006" key="4">
    <source>
        <dbReference type="Google" id="ProtNLM"/>
    </source>
</evidence>
<keyword evidence="3" id="KW-1185">Reference proteome</keyword>